<dbReference type="OrthoDB" id="166212at2759"/>
<evidence type="ECO:0000313" key="1">
    <source>
        <dbReference type="EMBL" id="ELU07683.1"/>
    </source>
</evidence>
<dbReference type="EMBL" id="AMQN01006975">
    <property type="status" value="NOT_ANNOTATED_CDS"/>
    <property type="molecule type" value="Genomic_DNA"/>
</dbReference>
<name>R7UNL2_CAPTE</name>
<evidence type="ECO:0008006" key="4">
    <source>
        <dbReference type="Google" id="ProtNLM"/>
    </source>
</evidence>
<organism evidence="1">
    <name type="scientific">Capitella teleta</name>
    <name type="common">Polychaete worm</name>
    <dbReference type="NCBI Taxonomy" id="283909"/>
    <lineage>
        <taxon>Eukaryota</taxon>
        <taxon>Metazoa</taxon>
        <taxon>Spiralia</taxon>
        <taxon>Lophotrochozoa</taxon>
        <taxon>Annelida</taxon>
        <taxon>Polychaeta</taxon>
        <taxon>Sedentaria</taxon>
        <taxon>Scolecida</taxon>
        <taxon>Capitellidae</taxon>
        <taxon>Capitella</taxon>
    </lineage>
</organism>
<gene>
    <name evidence="1" type="ORF">CAPTEDRAFT_189052</name>
</gene>
<dbReference type="HOGENOM" id="CLU_850581_0_0_1"/>
<dbReference type="AlphaFoldDB" id="R7UNL2"/>
<dbReference type="PANTHER" id="PTHR23011:SF28">
    <property type="entry name" value="CYCLIC NUCLEOTIDE-BINDING DOMAIN CONTAINING PROTEIN"/>
    <property type="match status" value="1"/>
</dbReference>
<evidence type="ECO:0000313" key="2">
    <source>
        <dbReference type="EnsemblMetazoa" id="CapteP189052"/>
    </source>
</evidence>
<reference evidence="2" key="3">
    <citation type="submission" date="2015-06" db="UniProtKB">
        <authorList>
            <consortium name="EnsemblMetazoa"/>
        </authorList>
    </citation>
    <scope>IDENTIFICATION</scope>
</reference>
<dbReference type="OMA" id="ECILMSK"/>
<accession>R7UNL2</accession>
<dbReference type="SUPFAM" id="SSF51206">
    <property type="entry name" value="cAMP-binding domain-like"/>
    <property type="match status" value="1"/>
</dbReference>
<dbReference type="EMBL" id="KB299669">
    <property type="protein sequence ID" value="ELU07683.1"/>
    <property type="molecule type" value="Genomic_DNA"/>
</dbReference>
<dbReference type="EnsemblMetazoa" id="CapteT189052">
    <property type="protein sequence ID" value="CapteP189052"/>
    <property type="gene ID" value="CapteG189052"/>
</dbReference>
<proteinExistence type="predicted"/>
<dbReference type="STRING" id="283909.R7UNL2"/>
<keyword evidence="3" id="KW-1185">Reference proteome</keyword>
<evidence type="ECO:0000313" key="3">
    <source>
        <dbReference type="Proteomes" id="UP000014760"/>
    </source>
</evidence>
<reference evidence="1 3" key="2">
    <citation type="journal article" date="2013" name="Nature">
        <title>Insights into bilaterian evolution from three spiralian genomes.</title>
        <authorList>
            <person name="Simakov O."/>
            <person name="Marletaz F."/>
            <person name="Cho S.J."/>
            <person name="Edsinger-Gonzales E."/>
            <person name="Havlak P."/>
            <person name="Hellsten U."/>
            <person name="Kuo D.H."/>
            <person name="Larsson T."/>
            <person name="Lv J."/>
            <person name="Arendt D."/>
            <person name="Savage R."/>
            <person name="Osoegawa K."/>
            <person name="de Jong P."/>
            <person name="Grimwood J."/>
            <person name="Chapman J.A."/>
            <person name="Shapiro H."/>
            <person name="Aerts A."/>
            <person name="Otillar R.P."/>
            <person name="Terry A.Y."/>
            <person name="Boore J.L."/>
            <person name="Grigoriev I.V."/>
            <person name="Lindberg D.R."/>
            <person name="Seaver E.C."/>
            <person name="Weisblat D.A."/>
            <person name="Putnam N.H."/>
            <person name="Rokhsar D.S."/>
        </authorList>
    </citation>
    <scope>NUCLEOTIDE SEQUENCE</scope>
    <source>
        <strain evidence="1 3">I ESC-2004</strain>
    </source>
</reference>
<reference evidence="3" key="1">
    <citation type="submission" date="2012-12" db="EMBL/GenBank/DDBJ databases">
        <authorList>
            <person name="Hellsten U."/>
            <person name="Grimwood J."/>
            <person name="Chapman J.A."/>
            <person name="Shapiro H."/>
            <person name="Aerts A."/>
            <person name="Otillar R.P."/>
            <person name="Terry A.Y."/>
            <person name="Boore J.L."/>
            <person name="Simakov O."/>
            <person name="Marletaz F."/>
            <person name="Cho S.-J."/>
            <person name="Edsinger-Gonzales E."/>
            <person name="Havlak P."/>
            <person name="Kuo D.-H."/>
            <person name="Larsson T."/>
            <person name="Lv J."/>
            <person name="Arendt D."/>
            <person name="Savage R."/>
            <person name="Osoegawa K."/>
            <person name="de Jong P."/>
            <person name="Lindberg D.R."/>
            <person name="Seaver E.C."/>
            <person name="Weisblat D.A."/>
            <person name="Putnam N.H."/>
            <person name="Grigoriev I.V."/>
            <person name="Rokhsar D.S."/>
        </authorList>
    </citation>
    <scope>NUCLEOTIDE SEQUENCE</scope>
    <source>
        <strain evidence="3">I ESC-2004</strain>
    </source>
</reference>
<dbReference type="InterPro" id="IPR018490">
    <property type="entry name" value="cNMP-bd_dom_sf"/>
</dbReference>
<sequence>MAILNYFKRGMTLVHDSNFSDWLYIIKSGSCNILKKLKNVKPASRLRIAPVEPTHRIRLASLSDTQHELLIERNLRLAELRSQQQSQHMRMATCYELGVAIRPVARPPPVKWSLHYQEHVIQERTNDPWDLLSNQPHADDAANSLKNLTLMRSRAKKARPKASNGKKTVSDEFNVKFLSSDLHRTDADFNPAFVRIQTLTKGCEFGLAHLMHDNQPSFSLVSNGAECILINKKFYLDNVDKHLMNALRMKVCPYPSDDELQSFLQVHVDWQDSRTTVIADSLRRNREKKIDINDARSITQSY</sequence>
<protein>
    <recommendedName>
        <fullName evidence="4">Cyclic nucleotide-binding domain-containing protein</fullName>
    </recommendedName>
</protein>
<dbReference type="Proteomes" id="UP000014760">
    <property type="component" value="Unassembled WGS sequence"/>
</dbReference>
<dbReference type="PANTHER" id="PTHR23011">
    <property type="entry name" value="CYCLIC NUCLEOTIDE-BINDING DOMAIN CONTAINING PROTEIN"/>
    <property type="match status" value="1"/>
</dbReference>